<organism evidence="5 6">
    <name type="scientific">Flavobacterium weaverense</name>
    <dbReference type="NCBI Taxonomy" id="271156"/>
    <lineage>
        <taxon>Bacteria</taxon>
        <taxon>Pseudomonadati</taxon>
        <taxon>Bacteroidota</taxon>
        <taxon>Flavobacteriia</taxon>
        <taxon>Flavobacteriales</taxon>
        <taxon>Flavobacteriaceae</taxon>
        <taxon>Flavobacterium</taxon>
    </lineage>
</organism>
<evidence type="ECO:0000256" key="2">
    <source>
        <dbReference type="ARBA" id="ARBA00023136"/>
    </source>
</evidence>
<dbReference type="GO" id="GO:0016020">
    <property type="term" value="C:membrane"/>
    <property type="evidence" value="ECO:0007669"/>
    <property type="project" value="UniProtKB-SubCell"/>
</dbReference>
<dbReference type="RefSeq" id="WP_121923836.1">
    <property type="nucleotide sequence ID" value="NZ_CBCSGA010000019.1"/>
</dbReference>
<comment type="caution">
    <text evidence="5">The sequence shown here is derived from an EMBL/GenBank/DDBJ whole genome shotgun (WGS) entry which is preliminary data.</text>
</comment>
<dbReference type="Proteomes" id="UP000280368">
    <property type="component" value="Unassembled WGS sequence"/>
</dbReference>
<feature type="domain" description="Beta-lactamase-related" evidence="4">
    <location>
        <begin position="50"/>
        <end position="355"/>
    </location>
</feature>
<dbReference type="EMBL" id="REFH01000007">
    <property type="protein sequence ID" value="RMA77686.1"/>
    <property type="molecule type" value="Genomic_DNA"/>
</dbReference>
<keyword evidence="6" id="KW-1185">Reference proteome</keyword>
<feature type="signal peptide" evidence="3">
    <location>
        <begin position="1"/>
        <end position="22"/>
    </location>
</feature>
<dbReference type="SUPFAM" id="SSF56601">
    <property type="entry name" value="beta-lactamase/transpeptidase-like"/>
    <property type="match status" value="1"/>
</dbReference>
<dbReference type="InterPro" id="IPR050491">
    <property type="entry name" value="AmpC-like"/>
</dbReference>
<accession>A0A3L9ZZ01</accession>
<dbReference type="OrthoDB" id="9793489at2"/>
<reference evidence="5 6" key="1">
    <citation type="submission" date="2018-10" db="EMBL/GenBank/DDBJ databases">
        <title>Genomic Encyclopedia of Archaeal and Bacterial Type Strains, Phase II (KMG-II): from individual species to whole genera.</title>
        <authorList>
            <person name="Goeker M."/>
        </authorList>
    </citation>
    <scope>NUCLEOTIDE SEQUENCE [LARGE SCALE GENOMIC DNA]</scope>
    <source>
        <strain evidence="5 6">DSM 19727</strain>
    </source>
</reference>
<evidence type="ECO:0000259" key="4">
    <source>
        <dbReference type="Pfam" id="PF00144"/>
    </source>
</evidence>
<evidence type="ECO:0000256" key="1">
    <source>
        <dbReference type="ARBA" id="ARBA00004370"/>
    </source>
</evidence>
<dbReference type="PANTHER" id="PTHR46825">
    <property type="entry name" value="D-ALANYL-D-ALANINE-CARBOXYPEPTIDASE/ENDOPEPTIDASE AMPH"/>
    <property type="match status" value="1"/>
</dbReference>
<dbReference type="PANTHER" id="PTHR46825:SF11">
    <property type="entry name" value="PENICILLIN-BINDING PROTEIN 4"/>
    <property type="match status" value="1"/>
</dbReference>
<keyword evidence="2" id="KW-0472">Membrane</keyword>
<evidence type="ECO:0000256" key="3">
    <source>
        <dbReference type="SAM" id="SignalP"/>
    </source>
</evidence>
<dbReference type="AlphaFoldDB" id="A0A3L9ZZ01"/>
<evidence type="ECO:0000313" key="6">
    <source>
        <dbReference type="Proteomes" id="UP000280368"/>
    </source>
</evidence>
<dbReference type="Pfam" id="PF00144">
    <property type="entry name" value="Beta-lactamase"/>
    <property type="match status" value="1"/>
</dbReference>
<comment type="subcellular location">
    <subcellularLocation>
        <location evidence="1">Membrane</location>
    </subcellularLocation>
</comment>
<sequence length="452" mass="51433">MNKIYQAISLILLLLSISNCTVQNNKNSEIAVEIQNDSLDTYFSKLYKAKMFNGAVAVKRKGKLIFKKGYGVANLKMQSPFLTSTSLEIASVSKQFTSTAILLLQQEDKLNVTDFAYKYLGEDFPYHEMTISQLLSHTSGIADYEPYFRKNWNPSVIAYNKDILNYFKTEKPKLISPVGEKYHYSNSGYIMLAEIVNAASGSTLEKYLTKKVFQPMQMKSTYFIGRDSIWDKNNYAPGYMFSLSECKNVIPETLPNNDYYRFLSGRLGSGRLSSSIDDLIKWDAFLYDDSILNASSKEVAFSIHPPTIDSSDYGYGWHISNDTIRGKNVFHTGSWAGNLTSITRYLTTKDFVIIVNNTHNTAYNKEIRIAVNDFLKGKPLQLPKVKASELFKNSACQLDLSMIPKWYAENRDIYWDISNLETLQKEYDKIGEANKTAMVKSIINLIRSSNKS</sequence>
<dbReference type="InterPro" id="IPR012338">
    <property type="entry name" value="Beta-lactam/transpept-like"/>
</dbReference>
<gene>
    <name evidence="5" type="ORF">BC961_0027</name>
</gene>
<feature type="chain" id="PRO_5018315791" evidence="3">
    <location>
        <begin position="23"/>
        <end position="452"/>
    </location>
</feature>
<keyword evidence="3" id="KW-0732">Signal</keyword>
<evidence type="ECO:0000313" key="5">
    <source>
        <dbReference type="EMBL" id="RMA77686.1"/>
    </source>
</evidence>
<dbReference type="InterPro" id="IPR001466">
    <property type="entry name" value="Beta-lactam-related"/>
</dbReference>
<name>A0A3L9ZZ01_9FLAO</name>
<dbReference type="Gene3D" id="3.40.710.10">
    <property type="entry name" value="DD-peptidase/beta-lactamase superfamily"/>
    <property type="match status" value="1"/>
</dbReference>
<proteinExistence type="predicted"/>
<protein>
    <submittedName>
        <fullName evidence="5">CubicO group peptidase (Beta-lactamase class C family)</fullName>
    </submittedName>
</protein>